<organism evidence="4 5">
    <name type="scientific">Candidatus Faecousia excrementigallinarum</name>
    <dbReference type="NCBI Taxonomy" id="2840806"/>
    <lineage>
        <taxon>Bacteria</taxon>
        <taxon>Bacillati</taxon>
        <taxon>Bacillota</taxon>
        <taxon>Clostridia</taxon>
        <taxon>Eubacteriales</taxon>
        <taxon>Oscillospiraceae</taxon>
        <taxon>Faecousia</taxon>
    </lineage>
</organism>
<evidence type="ECO:0000259" key="3">
    <source>
        <dbReference type="Pfam" id="PF13472"/>
    </source>
</evidence>
<proteinExistence type="predicted"/>
<evidence type="ECO:0000256" key="2">
    <source>
        <dbReference type="SAM" id="SignalP"/>
    </source>
</evidence>
<name>A0A9D0Z3K3_9FIRM</name>
<feature type="compositionally biased region" description="Low complexity" evidence="1">
    <location>
        <begin position="41"/>
        <end position="69"/>
    </location>
</feature>
<dbReference type="Pfam" id="PF13472">
    <property type="entry name" value="Lipase_GDSL_2"/>
    <property type="match status" value="1"/>
</dbReference>
<evidence type="ECO:0000256" key="1">
    <source>
        <dbReference type="SAM" id="MobiDB-lite"/>
    </source>
</evidence>
<feature type="domain" description="SGNH hydrolase-type esterase" evidence="3">
    <location>
        <begin position="97"/>
        <end position="258"/>
    </location>
</feature>
<comment type="caution">
    <text evidence="4">The sequence shown here is derived from an EMBL/GenBank/DDBJ whole genome shotgun (WGS) entry which is preliminary data.</text>
</comment>
<evidence type="ECO:0000313" key="4">
    <source>
        <dbReference type="EMBL" id="HIQ68621.1"/>
    </source>
</evidence>
<gene>
    <name evidence="4" type="ORF">IAB74_08955</name>
</gene>
<keyword evidence="2" id="KW-0732">Signal</keyword>
<dbReference type="EMBL" id="DVFK01000118">
    <property type="protein sequence ID" value="HIQ68621.1"/>
    <property type="molecule type" value="Genomic_DNA"/>
</dbReference>
<evidence type="ECO:0000313" key="5">
    <source>
        <dbReference type="Proteomes" id="UP000886796"/>
    </source>
</evidence>
<dbReference type="InterPro" id="IPR036514">
    <property type="entry name" value="SGNH_hydro_sf"/>
</dbReference>
<accession>A0A9D0Z3K3</accession>
<reference evidence="4" key="2">
    <citation type="journal article" date="2021" name="PeerJ">
        <title>Extensive microbial diversity within the chicken gut microbiome revealed by metagenomics and culture.</title>
        <authorList>
            <person name="Gilroy R."/>
            <person name="Ravi A."/>
            <person name="Getino M."/>
            <person name="Pursley I."/>
            <person name="Horton D.L."/>
            <person name="Alikhan N.F."/>
            <person name="Baker D."/>
            <person name="Gharbi K."/>
            <person name="Hall N."/>
            <person name="Watson M."/>
            <person name="Adriaenssens E.M."/>
            <person name="Foster-Nyarko E."/>
            <person name="Jarju S."/>
            <person name="Secka A."/>
            <person name="Antonio M."/>
            <person name="Oren A."/>
            <person name="Chaudhuri R.R."/>
            <person name="La Ragione R."/>
            <person name="Hildebrand F."/>
            <person name="Pallen M.J."/>
        </authorList>
    </citation>
    <scope>NUCLEOTIDE SEQUENCE</scope>
    <source>
        <strain evidence="4">13361</strain>
    </source>
</reference>
<dbReference type="Proteomes" id="UP000886796">
    <property type="component" value="Unassembled WGS sequence"/>
</dbReference>
<dbReference type="InterPro" id="IPR051532">
    <property type="entry name" value="Ester_Hydrolysis_Enzymes"/>
</dbReference>
<feature type="signal peptide" evidence="2">
    <location>
        <begin position="1"/>
        <end position="28"/>
    </location>
</feature>
<protein>
    <recommendedName>
        <fullName evidence="3">SGNH hydrolase-type esterase domain-containing protein</fullName>
    </recommendedName>
</protein>
<dbReference type="Gene3D" id="3.40.50.1110">
    <property type="entry name" value="SGNH hydrolase"/>
    <property type="match status" value="1"/>
</dbReference>
<reference evidence="4" key="1">
    <citation type="submission" date="2020-10" db="EMBL/GenBank/DDBJ databases">
        <authorList>
            <person name="Gilroy R."/>
        </authorList>
    </citation>
    <scope>NUCLEOTIDE SEQUENCE</scope>
    <source>
        <strain evidence="4">13361</strain>
    </source>
</reference>
<dbReference type="PANTHER" id="PTHR30383:SF5">
    <property type="entry name" value="SGNH HYDROLASE-TYPE ESTERASE DOMAIN-CONTAINING PROTEIN"/>
    <property type="match status" value="1"/>
</dbReference>
<dbReference type="InterPro" id="IPR013830">
    <property type="entry name" value="SGNH_hydro"/>
</dbReference>
<feature type="region of interest" description="Disordered" evidence="1">
    <location>
        <begin position="38"/>
        <end position="79"/>
    </location>
</feature>
<dbReference type="SUPFAM" id="SSF52266">
    <property type="entry name" value="SGNH hydrolase"/>
    <property type="match status" value="1"/>
</dbReference>
<feature type="chain" id="PRO_5038912148" description="SGNH hydrolase-type esterase domain-containing protein" evidence="2">
    <location>
        <begin position="29"/>
        <end position="281"/>
    </location>
</feature>
<dbReference type="GO" id="GO:0004622">
    <property type="term" value="F:phosphatidylcholine lysophospholipase activity"/>
    <property type="evidence" value="ECO:0007669"/>
    <property type="project" value="TreeGrafter"/>
</dbReference>
<dbReference type="PANTHER" id="PTHR30383">
    <property type="entry name" value="THIOESTERASE 1/PROTEASE 1/LYSOPHOSPHOLIPASE L1"/>
    <property type="match status" value="1"/>
</dbReference>
<dbReference type="AlphaFoldDB" id="A0A9D0Z3K3"/>
<sequence length="281" mass="31125">MHHRRRRKPKKNFMLPLLGLLLIGTITAAVCVQLTQAAPHQPESTQNTQPTSPPTEATGDTTQPTTQAPTGGGYDYGEPVPQSEAVDNSYFDDAVFIGDSRTEGLILYTGLSNTTVYANQGLMVDTVFTSPVIQMDGQKLSVVEALRRTEFKKVYIMLGINETGWAYESIFIDKYKALIEEIQSINPQAIIYIQEIMPVTAETSRTHSYVKNDKIQRYNELLAKLAKEMGAYYIDTGAAVADASGCLPEEAAIDGIHLKKPYCDKWLDYLKTHTVQPEKGA</sequence>